<name>A0A2M8FF01_9BACT</name>
<protein>
    <submittedName>
        <fullName evidence="2">Uncharacterized protein</fullName>
    </submittedName>
</protein>
<evidence type="ECO:0000313" key="2">
    <source>
        <dbReference type="EMBL" id="PJC56203.1"/>
    </source>
</evidence>
<organism evidence="2 3">
    <name type="scientific">Candidatus Kaiserbacteria bacterium CG_4_9_14_0_2_um_filter_41_32</name>
    <dbReference type="NCBI Taxonomy" id="1974601"/>
    <lineage>
        <taxon>Bacteria</taxon>
        <taxon>Candidatus Kaiseribacteriota</taxon>
    </lineage>
</organism>
<evidence type="ECO:0000256" key="1">
    <source>
        <dbReference type="SAM" id="Phobius"/>
    </source>
</evidence>
<feature type="transmembrane region" description="Helical" evidence="1">
    <location>
        <begin position="108"/>
        <end position="126"/>
    </location>
</feature>
<sequence length="163" mass="17720">MMKKPKNKLIIVFSLIFALFVINTFILSPAVASAQTKGGLVPCGGYEADGVTRERPCNVADIFVLIARVTNWLIMAAGIYAVFQIIVAGWWLAASVGNEEAITKHKNAITQALVGLVLVLCAYMFVNTAVNIIFLRGIEGCTIDLTDPLSYVKIDQSQCPQIK</sequence>
<dbReference type="InterPro" id="IPR043993">
    <property type="entry name" value="T4SS_pilin"/>
</dbReference>
<proteinExistence type="predicted"/>
<keyword evidence="1" id="KW-1133">Transmembrane helix</keyword>
<feature type="transmembrane region" description="Helical" evidence="1">
    <location>
        <begin position="72"/>
        <end position="96"/>
    </location>
</feature>
<accession>A0A2M8FF01</accession>
<dbReference type="EMBL" id="PFRD01000065">
    <property type="protein sequence ID" value="PJC56203.1"/>
    <property type="molecule type" value="Genomic_DNA"/>
</dbReference>
<gene>
    <name evidence="2" type="ORF">CO026_01625</name>
</gene>
<dbReference type="Proteomes" id="UP000230391">
    <property type="component" value="Unassembled WGS sequence"/>
</dbReference>
<reference evidence="3" key="1">
    <citation type="submission" date="2017-09" db="EMBL/GenBank/DDBJ databases">
        <title>Depth-based differentiation of microbial function through sediment-hosted aquifers and enrichment of novel symbionts in the deep terrestrial subsurface.</title>
        <authorList>
            <person name="Probst A.J."/>
            <person name="Ladd B."/>
            <person name="Jarett J.K."/>
            <person name="Geller-Mcgrath D.E."/>
            <person name="Sieber C.M.K."/>
            <person name="Emerson J.B."/>
            <person name="Anantharaman K."/>
            <person name="Thomas B.C."/>
            <person name="Malmstrom R."/>
            <person name="Stieglmeier M."/>
            <person name="Klingl A."/>
            <person name="Woyke T."/>
            <person name="Ryan C.M."/>
            <person name="Banfield J.F."/>
        </authorList>
    </citation>
    <scope>NUCLEOTIDE SEQUENCE [LARGE SCALE GENOMIC DNA]</scope>
</reference>
<keyword evidence="1" id="KW-0472">Membrane</keyword>
<dbReference type="Pfam" id="PF18895">
    <property type="entry name" value="T4SS_pilin"/>
    <property type="match status" value="1"/>
</dbReference>
<dbReference type="AlphaFoldDB" id="A0A2M8FF01"/>
<evidence type="ECO:0000313" key="3">
    <source>
        <dbReference type="Proteomes" id="UP000230391"/>
    </source>
</evidence>
<keyword evidence="1" id="KW-0812">Transmembrane</keyword>
<comment type="caution">
    <text evidence="2">The sequence shown here is derived from an EMBL/GenBank/DDBJ whole genome shotgun (WGS) entry which is preliminary data.</text>
</comment>